<dbReference type="AlphaFoldDB" id="A0A424YFF9"/>
<dbReference type="GO" id="GO:0008081">
    <property type="term" value="F:phosphoric diester hydrolase activity"/>
    <property type="evidence" value="ECO:0007669"/>
    <property type="project" value="TreeGrafter"/>
</dbReference>
<dbReference type="Pfam" id="PF01261">
    <property type="entry name" value="AP_endonuc_2"/>
    <property type="match status" value="1"/>
</dbReference>
<dbReference type="SMART" id="SM00518">
    <property type="entry name" value="AP2Ec"/>
    <property type="match status" value="1"/>
</dbReference>
<dbReference type="SUPFAM" id="SSF51658">
    <property type="entry name" value="Xylose isomerase-like"/>
    <property type="match status" value="1"/>
</dbReference>
<keyword evidence="2 7" id="KW-0479">Metal-binding</keyword>
<dbReference type="Proteomes" id="UP000285138">
    <property type="component" value="Unassembled WGS sequence"/>
</dbReference>
<feature type="binding site" evidence="7">
    <location>
        <position position="175"/>
    </location>
    <ligand>
        <name>Zn(2+)</name>
        <dbReference type="ChEBI" id="CHEBI:29105"/>
        <label>2</label>
    </ligand>
</feature>
<dbReference type="PANTHER" id="PTHR21445">
    <property type="entry name" value="ENDONUCLEASE IV ENDODEOXYRIBONUCLEASE IV"/>
    <property type="match status" value="1"/>
</dbReference>
<comment type="catalytic activity">
    <reaction evidence="7">
        <text>Endonucleolytic cleavage to 5'-phosphooligonucleotide end-products.</text>
        <dbReference type="EC" id="3.1.21.2"/>
    </reaction>
</comment>
<keyword evidence="5 7" id="KW-0862">Zinc</keyword>
<evidence type="ECO:0000256" key="4">
    <source>
        <dbReference type="ARBA" id="ARBA00022801"/>
    </source>
</evidence>
<dbReference type="PANTHER" id="PTHR21445:SF0">
    <property type="entry name" value="APURINIC-APYRIMIDINIC ENDONUCLEASE"/>
    <property type="match status" value="1"/>
</dbReference>
<dbReference type="CDD" id="cd00019">
    <property type="entry name" value="AP2Ec"/>
    <property type="match status" value="1"/>
</dbReference>
<dbReference type="PROSITE" id="PS51432">
    <property type="entry name" value="AP_NUCLEASE_F2_4"/>
    <property type="match status" value="1"/>
</dbReference>
<feature type="binding site" evidence="7">
    <location>
        <position position="66"/>
    </location>
    <ligand>
        <name>Zn(2+)</name>
        <dbReference type="ChEBI" id="CHEBI:29105"/>
        <label>1</label>
    </ligand>
</feature>
<dbReference type="InterPro" id="IPR001719">
    <property type="entry name" value="AP_endonuc_2"/>
</dbReference>
<dbReference type="NCBIfam" id="TIGR00587">
    <property type="entry name" value="nfo"/>
    <property type="match status" value="1"/>
</dbReference>
<evidence type="ECO:0000256" key="5">
    <source>
        <dbReference type="ARBA" id="ARBA00022833"/>
    </source>
</evidence>
<reference evidence="9 10" key="1">
    <citation type="submission" date="2018-08" db="EMBL/GenBank/DDBJ databases">
        <title>The metabolism and importance of syntrophic acetate oxidation coupled to methane or sulfide production in haloalkaline environments.</title>
        <authorList>
            <person name="Timmers P.H.A."/>
            <person name="Vavourakis C.D."/>
            <person name="Sorokin D.Y."/>
            <person name="Sinninghe Damste J.S."/>
            <person name="Muyzer G."/>
            <person name="Stams A.J.M."/>
            <person name="Plugge C.M."/>
        </authorList>
    </citation>
    <scope>NUCLEOTIDE SEQUENCE [LARGE SCALE GENOMIC DNA]</scope>
    <source>
        <strain evidence="9">MSAO_Bac1</strain>
    </source>
</reference>
<dbReference type="Gene3D" id="3.20.20.150">
    <property type="entry name" value="Divalent-metal-dependent TIM barrel enzymes"/>
    <property type="match status" value="1"/>
</dbReference>
<feature type="binding site" evidence="7">
    <location>
        <position position="212"/>
    </location>
    <ligand>
        <name>Zn(2+)</name>
        <dbReference type="ChEBI" id="CHEBI:29105"/>
        <label>2</label>
    </ligand>
</feature>
<keyword evidence="7" id="KW-0540">Nuclease</keyword>
<dbReference type="PROSITE" id="PS00730">
    <property type="entry name" value="AP_NUCLEASE_F2_2"/>
    <property type="match status" value="1"/>
</dbReference>
<dbReference type="InterPro" id="IPR036237">
    <property type="entry name" value="Xyl_isomerase-like_sf"/>
</dbReference>
<feature type="binding site" evidence="7">
    <location>
        <position position="227"/>
    </location>
    <ligand>
        <name>Zn(2+)</name>
        <dbReference type="ChEBI" id="CHEBI:29105"/>
        <label>3</label>
    </ligand>
</feature>
<comment type="caution">
    <text evidence="9">The sequence shown here is derived from an EMBL/GenBank/DDBJ whole genome shotgun (WGS) entry which is preliminary data.</text>
</comment>
<evidence type="ECO:0000256" key="2">
    <source>
        <dbReference type="ARBA" id="ARBA00022723"/>
    </source>
</evidence>
<dbReference type="InterPro" id="IPR018246">
    <property type="entry name" value="AP_endonuc_F2_Zn_BS"/>
</dbReference>
<proteinExistence type="inferred from homology"/>
<evidence type="ECO:0000313" key="9">
    <source>
        <dbReference type="EMBL" id="RQD76521.1"/>
    </source>
</evidence>
<sequence length="280" mass="31810">MQLGCHLSIAKGLPKSLEMAGEVKANTFQFFTRNPRGGSARKITTRERDKWKELRKKEELYPVVGHLPYTLNLAAPREEVHSFTSRVLLEDLNRMEEIDAEYLVLHPGSHVSLGREKGILRIIKALEDSLLQFKGSSMLLLETMAGQGTEIGTLKDIKEIMDSLGNPYNLGVCLDTCHLFAAGYDFREKEDVQRLIDDLEFLVGLDKARVFHLSDSKYPLGSKKDRHQLIGKGYLQKEGLLNVLKAPPFKDLPFILETPVKNYLQYGDEIKLIRDWLRAG</sequence>
<feature type="domain" description="Xylose isomerase-like TIM barrel" evidence="8">
    <location>
        <begin position="22"/>
        <end position="276"/>
    </location>
</feature>
<keyword evidence="7" id="KW-0255">Endonuclease</keyword>
<feature type="binding site" evidence="7">
    <location>
        <position position="142"/>
    </location>
    <ligand>
        <name>Zn(2+)</name>
        <dbReference type="ChEBI" id="CHEBI:29105"/>
        <label>1</label>
    </ligand>
</feature>
<dbReference type="EC" id="3.1.21.2" evidence="7"/>
<protein>
    <recommendedName>
        <fullName evidence="7">Probable endonuclease 4</fullName>
        <ecNumber evidence="7">3.1.21.2</ecNumber>
    </recommendedName>
    <alternativeName>
        <fullName evidence="7">Endodeoxyribonuclease IV</fullName>
    </alternativeName>
    <alternativeName>
        <fullName evidence="7">Endonuclease IV</fullName>
    </alternativeName>
</protein>
<keyword evidence="3 7" id="KW-0227">DNA damage</keyword>
<evidence type="ECO:0000259" key="8">
    <source>
        <dbReference type="Pfam" id="PF01261"/>
    </source>
</evidence>
<organism evidence="9 10">
    <name type="scientific">Candidatus Syntrophonatronum acetioxidans</name>
    <dbReference type="NCBI Taxonomy" id="1795816"/>
    <lineage>
        <taxon>Bacteria</taxon>
        <taxon>Bacillati</taxon>
        <taxon>Bacillota</taxon>
        <taxon>Clostridia</taxon>
        <taxon>Eubacteriales</taxon>
        <taxon>Syntrophomonadaceae</taxon>
        <taxon>Candidatus Syntrophonatronum</taxon>
    </lineage>
</organism>
<feature type="binding site" evidence="7">
    <location>
        <position position="257"/>
    </location>
    <ligand>
        <name>Zn(2+)</name>
        <dbReference type="ChEBI" id="CHEBI:29105"/>
        <label>2</label>
    </ligand>
</feature>
<name>A0A424YFF9_9FIRM</name>
<dbReference type="HAMAP" id="MF_00152">
    <property type="entry name" value="Nfo"/>
    <property type="match status" value="1"/>
</dbReference>
<evidence type="ECO:0000313" key="10">
    <source>
        <dbReference type="Proteomes" id="UP000285138"/>
    </source>
</evidence>
<feature type="binding site" evidence="7">
    <location>
        <position position="178"/>
    </location>
    <ligand>
        <name>Zn(2+)</name>
        <dbReference type="ChEBI" id="CHEBI:29105"/>
        <label>3</label>
    </ligand>
</feature>
<accession>A0A424YFF9</accession>
<keyword evidence="4 7" id="KW-0378">Hydrolase</keyword>
<dbReference type="GO" id="GO:0008270">
    <property type="term" value="F:zinc ion binding"/>
    <property type="evidence" value="ECO:0007669"/>
    <property type="project" value="UniProtKB-UniRule"/>
</dbReference>
<dbReference type="InterPro" id="IPR013022">
    <property type="entry name" value="Xyl_isomerase-like_TIM-brl"/>
</dbReference>
<dbReference type="GO" id="GO:0008833">
    <property type="term" value="F:deoxyribonuclease IV (phage-T4-induced) activity"/>
    <property type="evidence" value="ECO:0007669"/>
    <property type="project" value="UniProtKB-UniRule"/>
</dbReference>
<evidence type="ECO:0000256" key="3">
    <source>
        <dbReference type="ARBA" id="ARBA00022763"/>
    </source>
</evidence>
<comment type="function">
    <text evidence="7">Endonuclease IV plays a role in DNA repair. It cleaves phosphodiester bonds at apurinic or apyrimidinic (AP) sites, generating a 3'-hydroxyl group and a 5'-terminal sugar phosphate.</text>
</comment>
<feature type="binding site" evidence="7">
    <location>
        <position position="225"/>
    </location>
    <ligand>
        <name>Zn(2+)</name>
        <dbReference type="ChEBI" id="CHEBI:29105"/>
        <label>3</label>
    </ligand>
</feature>
<comment type="similarity">
    <text evidence="1 7">Belongs to the AP endonuclease 2 family.</text>
</comment>
<evidence type="ECO:0000256" key="6">
    <source>
        <dbReference type="ARBA" id="ARBA00023204"/>
    </source>
</evidence>
<dbReference type="GO" id="GO:0006284">
    <property type="term" value="P:base-excision repair"/>
    <property type="evidence" value="ECO:0007669"/>
    <property type="project" value="TreeGrafter"/>
</dbReference>
<dbReference type="GO" id="GO:0003906">
    <property type="term" value="F:DNA-(apurinic or apyrimidinic site) endonuclease activity"/>
    <property type="evidence" value="ECO:0007669"/>
    <property type="project" value="TreeGrafter"/>
</dbReference>
<dbReference type="FunFam" id="3.20.20.150:FF:000001">
    <property type="entry name" value="Probable endonuclease 4"/>
    <property type="match status" value="1"/>
</dbReference>
<evidence type="ECO:0000256" key="7">
    <source>
        <dbReference type="HAMAP-Rule" id="MF_00152"/>
    </source>
</evidence>
<gene>
    <name evidence="7" type="primary">nfo</name>
    <name evidence="9" type="ORF">D5R97_04245</name>
</gene>
<feature type="binding site" evidence="7">
    <location>
        <position position="142"/>
    </location>
    <ligand>
        <name>Zn(2+)</name>
        <dbReference type="ChEBI" id="CHEBI:29105"/>
        <label>2</label>
    </ligand>
</feature>
<feature type="binding site" evidence="7">
    <location>
        <position position="106"/>
    </location>
    <ligand>
        <name>Zn(2+)</name>
        <dbReference type="ChEBI" id="CHEBI:29105"/>
        <label>1</label>
    </ligand>
</feature>
<evidence type="ECO:0000256" key="1">
    <source>
        <dbReference type="ARBA" id="ARBA00005340"/>
    </source>
</evidence>
<comment type="cofactor">
    <cofactor evidence="7">
        <name>Zn(2+)</name>
        <dbReference type="ChEBI" id="CHEBI:29105"/>
    </cofactor>
    <text evidence="7">Binds 3 Zn(2+) ions.</text>
</comment>
<keyword evidence="6 7" id="KW-0234">DNA repair</keyword>
<dbReference type="GO" id="GO:0003677">
    <property type="term" value="F:DNA binding"/>
    <property type="evidence" value="ECO:0007669"/>
    <property type="project" value="InterPro"/>
</dbReference>
<dbReference type="EMBL" id="QZAA01000113">
    <property type="protein sequence ID" value="RQD76521.1"/>
    <property type="molecule type" value="Genomic_DNA"/>
</dbReference>